<dbReference type="PANTHER" id="PTHR47327">
    <property type="entry name" value="FI18240P1-RELATED"/>
    <property type="match status" value="1"/>
</dbReference>
<dbReference type="GO" id="GO:0009653">
    <property type="term" value="P:anatomical structure morphogenesis"/>
    <property type="evidence" value="ECO:0007669"/>
    <property type="project" value="TreeGrafter"/>
</dbReference>
<protein>
    <recommendedName>
        <fullName evidence="1">Apple domain-containing protein</fullName>
    </recommendedName>
</protein>
<evidence type="ECO:0000313" key="2">
    <source>
        <dbReference type="Proteomes" id="UP000093561"/>
    </source>
</evidence>
<feature type="domain" description="Apple" evidence="1">
    <location>
        <begin position="1041"/>
        <end position="1130"/>
    </location>
</feature>
<dbReference type="SUPFAM" id="SSF57414">
    <property type="entry name" value="Hairpin loop containing domain-like"/>
    <property type="match status" value="2"/>
</dbReference>
<dbReference type="CDD" id="cd01099">
    <property type="entry name" value="PAN_AP_HGF"/>
    <property type="match status" value="1"/>
</dbReference>
<proteinExistence type="predicted"/>
<dbReference type="Pfam" id="PF00024">
    <property type="entry name" value="PAN_1"/>
    <property type="match status" value="1"/>
</dbReference>
<reference evidence="2" key="1">
    <citation type="submission" date="2015-03" db="EMBL/GenBank/DDBJ databases">
        <title>Wuchereria bancrofti Genome Sequencing Papua New Guinea Strain.</title>
        <authorList>
            <person name="Small S.T."/>
            <person name="Serre D."/>
            <person name="Zimmerman P.A."/>
        </authorList>
    </citation>
    <scope>NUCLEOTIDE SEQUENCE [LARGE SCALE GENOMIC DNA]</scope>
    <source>
        <strain evidence="2">pt0022</strain>
    </source>
</reference>
<dbReference type="Proteomes" id="UP000093561">
    <property type="component" value="Unassembled WGS sequence"/>
</dbReference>
<sequence>MMDVMKSAYVIMSNGTPSLIFFILLLSFVKQFINSEPFVPTPTPVYMFPGSSHFNLSQQNQLSTLAYNMDQISNLTTNNSTFLSLFQKMSLTNAYHDNKQSATLTSKHRRQEKLTNNFYKKSKNVNVKDEITTNEAIFRSFQDDNFGESYQRINKTYFSEGINAEEEIPHISNIQGDLITETPATTTDVNKTTKKQKQPALSPSVTSPQVLELVTSTTSILDDFNKTNEKLNMSDRNFTIQKNYSKLSTTPFALKYWEMQRTDSGQSIIRVTTASTTLQIARRNELNHLIVAENDSTTIDDNNDNNKFNSDDIRIDFTTLKQNSSHSQTINEQSTIPINNNTLTNDMNNLDDNFISTTAIDETISTALTFEEQNQKSHFTTAKISLTESNVNSDKMEMTSINSSKFNQIIIDPENLTLNMKDDSFLSEKSQSPFELSSFSVFHLQTSMIPLSLSPLSASSTTTIATIDDNSLMEISPADKFLSNNDEKIIQSNSGNNKKSKIANNKYFYRKEINLNSTFAKNIEFDELDRKKIETNLVQNRNEQRQTKKAKTLIDKISTTHLPNNDLSSDSVELSSILGNQINNAFSNLIHLEKQQMGLSIPKYKNSATGIIFAQLPKQNGVNTVMIDTADDTGLSIKRGITNGKILEKQESFIAGKPVTLELWNPIIYGHDWLANPGAIINGFIQPLQAQIYNVERTQMEEQNNRYHQQRQIFDVKSISNDKRLNEMSKERKKQIKSENLIMEQMNRKKELAKACLTDEKGFNINDEQESTVLIIYTEMDNNSVENKLQGIGKYQKTQQCFYVMNNCALSATAPFERRIGISLMECAQFCSSLLGCLSASYSTRFSICDTFHFKFGSRGKKMMKLAWHYYLEPQENNNTPECFIESSLKQRKVNKAIRKRKQPIATQRFVRQKMSANGMNLKISSIRYDNSLNYSKKKKQDDCPNGENVVVTRAPGWRIAKFNGRIRKYLTTETDCLQSCYNNRYKKTTAYHCSSAVFDEDSSQCSLYSTIHSTNNTLIRDTSTVCYEKHCFSEQLAKLCDGALIERQPQQILVTFPNAILTTSTLAECLLKCFWSLQDGQTFQCHSLMYFYEQKVDNCILNSRSKRNYRNSLRKETLTVVDYFGLDDCLKIPLMDQMSKTNPIRTYSYKKHQNILISRKIHI</sequence>
<feature type="domain" description="Apple" evidence="1">
    <location>
        <begin position="944"/>
        <end position="1032"/>
    </location>
</feature>
<dbReference type="SMART" id="SM00473">
    <property type="entry name" value="PAN_AP"/>
    <property type="match status" value="3"/>
</dbReference>
<dbReference type="WBParaSite" id="mrna-Wban_08892">
    <property type="protein sequence ID" value="mrna-Wban_08892"/>
    <property type="gene ID" value="Wban_08892"/>
</dbReference>
<accession>A0AAF5RX46</accession>
<evidence type="ECO:0000313" key="3">
    <source>
        <dbReference type="WBParaSite" id="mrna-Wban_08892"/>
    </source>
</evidence>
<dbReference type="InterPro" id="IPR052774">
    <property type="entry name" value="Celegans_DevNeuronal_Protein"/>
</dbReference>
<name>A0AAF5RX46_WUCBA</name>
<evidence type="ECO:0000259" key="1">
    <source>
        <dbReference type="PROSITE" id="PS50948"/>
    </source>
</evidence>
<dbReference type="PANTHER" id="PTHR47327:SF7">
    <property type="entry name" value="GH08941P"/>
    <property type="match status" value="1"/>
</dbReference>
<dbReference type="Gene3D" id="3.50.4.10">
    <property type="entry name" value="Hepatocyte Growth Factor"/>
    <property type="match status" value="2"/>
</dbReference>
<reference evidence="2" key="2">
    <citation type="journal article" date="2016" name="Mol. Ecol.">
        <title>Population genomics of the filarial nematode parasite Wuchereria bancrofti from mosquitoes.</title>
        <authorList>
            <person name="Small S.T."/>
            <person name="Reimer L.J."/>
            <person name="Tisch D.J."/>
            <person name="King C.L."/>
            <person name="Christensen B.M."/>
            <person name="Siba P.M."/>
            <person name="Kazura J.W."/>
            <person name="Serre D."/>
            <person name="Zimmerman P.A."/>
        </authorList>
    </citation>
    <scope>NUCLEOTIDE SEQUENCE</scope>
    <source>
        <strain evidence="2">pt0022</strain>
    </source>
</reference>
<organism evidence="2 3">
    <name type="scientific">Wuchereria bancrofti</name>
    <dbReference type="NCBI Taxonomy" id="6293"/>
    <lineage>
        <taxon>Eukaryota</taxon>
        <taxon>Metazoa</taxon>
        <taxon>Ecdysozoa</taxon>
        <taxon>Nematoda</taxon>
        <taxon>Chromadorea</taxon>
        <taxon>Rhabditida</taxon>
        <taxon>Spirurina</taxon>
        <taxon>Spiruromorpha</taxon>
        <taxon>Filarioidea</taxon>
        <taxon>Onchocercidae</taxon>
        <taxon>Wuchereria</taxon>
    </lineage>
</organism>
<reference evidence="3" key="3">
    <citation type="submission" date="2024-02" db="UniProtKB">
        <authorList>
            <consortium name="WormBaseParasite"/>
        </authorList>
    </citation>
    <scope>IDENTIFICATION</scope>
    <source>
        <strain evidence="3">pt0022</strain>
    </source>
</reference>
<dbReference type="PROSITE" id="PS50948">
    <property type="entry name" value="PAN"/>
    <property type="match status" value="2"/>
</dbReference>
<dbReference type="InterPro" id="IPR003609">
    <property type="entry name" value="Pan_app"/>
</dbReference>
<dbReference type="AlphaFoldDB" id="A0AAF5RX46"/>